<keyword evidence="3" id="KW-0809">Transit peptide</keyword>
<proteinExistence type="inferred from homology"/>
<dbReference type="EMBL" id="CZPT02000578">
    <property type="protein sequence ID" value="SCU66616.1"/>
    <property type="molecule type" value="Genomic_DNA"/>
</dbReference>
<gene>
    <name evidence="7" type="ORF">TEOVI_000779400</name>
</gene>
<keyword evidence="5 6" id="KW-0143">Chaperone</keyword>
<dbReference type="VEuPathDB" id="TriTrypDB:TEOVI_000779400"/>
<keyword evidence="8" id="KW-1185">Reference proteome</keyword>
<evidence type="ECO:0000256" key="5">
    <source>
        <dbReference type="ARBA" id="ARBA00023186"/>
    </source>
</evidence>
<dbReference type="Proteomes" id="UP000195570">
    <property type="component" value="Unassembled WGS sequence"/>
</dbReference>
<evidence type="ECO:0000256" key="6">
    <source>
        <dbReference type="RuleBase" id="RU368039"/>
    </source>
</evidence>
<dbReference type="CDD" id="cd20270">
    <property type="entry name" value="Complex1_LYR_SDHAF3_LYRM10"/>
    <property type="match status" value="1"/>
</dbReference>
<evidence type="ECO:0000256" key="2">
    <source>
        <dbReference type="ARBA" id="ARBA00006020"/>
    </source>
</evidence>
<comment type="caution">
    <text evidence="7">The sequence shown here is derived from an EMBL/GenBank/DDBJ whole genome shotgun (WGS) entry which is preliminary data.</text>
</comment>
<dbReference type="GeneID" id="92381728"/>
<comment type="function">
    <text evidence="6">Plays an essential role in the assembly of succinate dehydrogenase (SDH), an enzyme complex (also referred to as respiratory complex II) that is a component of both the tricarboxylic acid (TCA) cycle and the mitochondrial electron transport chain, and which couples the oxidation of succinate to fumarate with the reduction of ubiquinone (coenzyme Q) to ubiquinol. Promotes maturation of the iron-sulfur protein subunit of the SDH catalytic dimer, protecting it from the deleterious effects of oxidants. May act together with SDHAF1.</text>
</comment>
<evidence type="ECO:0000313" key="7">
    <source>
        <dbReference type="EMBL" id="SCU66616.1"/>
    </source>
</evidence>
<dbReference type="GO" id="GO:0034553">
    <property type="term" value="P:mitochondrial respiratory chain complex II assembly"/>
    <property type="evidence" value="ECO:0007669"/>
    <property type="project" value="UniProtKB-UniRule"/>
</dbReference>
<comment type="subunit">
    <text evidence="6">Interacts with the iron-sulfur protein subunit within the SDH catalytic dimer.</text>
</comment>
<accession>A0A1G4I463</accession>
<sequence length="163" mass="19185">MRARPSWHLRLNKNRDDVTTFRGFPATARSCCSIGSISGLQALPHPMELSSVEYRSEGWTHAICRLYRTLYKLHAKQLHPIQREFGDRFVQTEFQRHIDASEKHARIFYQSWYSYAVQLLVGQTSRDMTPEEQQQLTPEQKETMRRLRSHVLQAKQSEPGFHL</sequence>
<dbReference type="AlphaFoldDB" id="A0A1G4I463"/>
<comment type="similarity">
    <text evidence="2 6">Belongs to the complex I LYR family. SDHAF3 subfamily.</text>
</comment>
<dbReference type="RefSeq" id="XP_067078041.1">
    <property type="nucleotide sequence ID" value="XM_067221940.1"/>
</dbReference>
<comment type="subcellular location">
    <subcellularLocation>
        <location evidence="1 6">Mitochondrion matrix</location>
    </subcellularLocation>
</comment>
<dbReference type="GO" id="GO:0006105">
    <property type="term" value="P:succinate metabolic process"/>
    <property type="evidence" value="ECO:0007669"/>
    <property type="project" value="TreeGrafter"/>
</dbReference>
<evidence type="ECO:0000256" key="4">
    <source>
        <dbReference type="ARBA" id="ARBA00023128"/>
    </source>
</evidence>
<dbReference type="GO" id="GO:0005758">
    <property type="term" value="C:mitochondrial intermembrane space"/>
    <property type="evidence" value="ECO:0007669"/>
    <property type="project" value="TreeGrafter"/>
</dbReference>
<dbReference type="InterPro" id="IPR008381">
    <property type="entry name" value="SDHAF3/Sdh7"/>
</dbReference>
<evidence type="ECO:0000313" key="8">
    <source>
        <dbReference type="Proteomes" id="UP000195570"/>
    </source>
</evidence>
<dbReference type="Pfam" id="PF13233">
    <property type="entry name" value="Complex1_LYR_2"/>
    <property type="match status" value="1"/>
</dbReference>
<reference evidence="7" key="1">
    <citation type="submission" date="2016-09" db="EMBL/GenBank/DDBJ databases">
        <authorList>
            <person name="Hebert L."/>
            <person name="Moumen B."/>
        </authorList>
    </citation>
    <scope>NUCLEOTIDE SEQUENCE [LARGE SCALE GENOMIC DNA]</scope>
    <source>
        <strain evidence="7">OVI</strain>
    </source>
</reference>
<dbReference type="PANTHER" id="PTHR13137">
    <property type="entry name" value="DC11 ACN9 HOMOLOG"/>
    <property type="match status" value="1"/>
</dbReference>
<evidence type="ECO:0000256" key="1">
    <source>
        <dbReference type="ARBA" id="ARBA00004305"/>
    </source>
</evidence>
<evidence type="ECO:0000256" key="3">
    <source>
        <dbReference type="ARBA" id="ARBA00022946"/>
    </source>
</evidence>
<keyword evidence="4 6" id="KW-0496">Mitochondrion</keyword>
<dbReference type="GO" id="GO:0005759">
    <property type="term" value="C:mitochondrial matrix"/>
    <property type="evidence" value="ECO:0007669"/>
    <property type="project" value="UniProtKB-SubCell"/>
</dbReference>
<dbReference type="PANTHER" id="PTHR13137:SF6">
    <property type="entry name" value="SUCCINATE DEHYDROGENASE ASSEMBLY FACTOR 3, MITOCHONDRIAL"/>
    <property type="match status" value="1"/>
</dbReference>
<organism evidence="7 8">
    <name type="scientific">Trypanosoma equiperdum</name>
    <dbReference type="NCBI Taxonomy" id="5694"/>
    <lineage>
        <taxon>Eukaryota</taxon>
        <taxon>Discoba</taxon>
        <taxon>Euglenozoa</taxon>
        <taxon>Kinetoplastea</taxon>
        <taxon>Metakinetoplastina</taxon>
        <taxon>Trypanosomatida</taxon>
        <taxon>Trypanosomatidae</taxon>
        <taxon>Trypanosoma</taxon>
    </lineage>
</organism>
<name>A0A1G4I463_TRYEQ</name>
<protein>
    <recommendedName>
        <fullName evidence="6">Succinate dehydrogenase assembly factor 3</fullName>
        <shortName evidence="6">SDH assembly factor 3</shortName>
        <shortName evidence="6">SDHAF3</shortName>
    </recommendedName>
</protein>